<dbReference type="InterPro" id="IPR026523">
    <property type="entry name" value="PNMA"/>
</dbReference>
<proteinExistence type="inferred from homology"/>
<accession>A0A8C5LAB6</accession>
<dbReference type="GO" id="GO:0007127">
    <property type="term" value="P:meiosis I"/>
    <property type="evidence" value="ECO:0007669"/>
    <property type="project" value="Ensembl"/>
</dbReference>
<name>A0A8C5LAB6_JACJA</name>
<comment type="similarity">
    <text evidence="1">Belongs to the PNMA family.</text>
</comment>
<dbReference type="Pfam" id="PF14893">
    <property type="entry name" value="PNMA"/>
    <property type="match status" value="1"/>
</dbReference>
<reference evidence="4" key="2">
    <citation type="submission" date="2025-09" db="UniProtKB">
        <authorList>
            <consortium name="Ensembl"/>
        </authorList>
    </citation>
    <scope>IDENTIFICATION</scope>
</reference>
<dbReference type="AlphaFoldDB" id="A0A8C5LAB6"/>
<sequence length="582" mass="65457">MDVALLEDWCKGMDLDPRKALLIVGIPMECNVAEINDIVKASLHSLGTCRVIGRMFRREDSTKAALIELSEIVDYAMVPSQIMGNGIPWEVVVRPRTPDDEFLNRLKSFLKDEGRRMADVAKILGHSTGSMKSKGQCKPEGGNTLSESTWYRKLKLFSGSAFPGQGEEPFDSWLEQATEIMQTWQVSDGEKRRRLLESLRGSALSIMRVLRASNDSITVEQCLDALKQIFGTKEDCRISQFRLLQCSRRPAEKLSAYLLRLEPLLQKVVAQSPLPKRSSDTIRLKHVLAQVSITPALKGKLTLLDQRECPPTFLELMKLTRDEEEWEMAAMVEAEVHREDNQDTTQTESYQEISTQTVKPEMTMSVKRRRLLSGNSTAEEGYMEEGSPRNKIRLVEQKLQVSLEELGNERGVGTVSQIQALLPLTCIRETLTRRRGSIIVQGTVPSLPPARKDSSAQDNTVLSLLTVRCKILGKWHRQNMGDATDRMYDDGDSDRDIRETEAKDDMAVGSEIRPPTRPQATCGLAEPATGLPGPEASSWATVVQVREMVPRRGDRRVQPVFRMNYIALGEPHECSSFETLRK</sequence>
<dbReference type="PANTHER" id="PTHR23095">
    <property type="entry name" value="PARANEOPLASTIC ANTIGEN"/>
    <property type="match status" value="1"/>
</dbReference>
<dbReference type="Ensembl" id="ENSJJAT00000028435.1">
    <property type="protein sequence ID" value="ENSJJAP00000021876.1"/>
    <property type="gene ID" value="ENSJJAG00000022106.1"/>
</dbReference>
<dbReference type="PANTHER" id="PTHR23095:SF4">
    <property type="entry name" value="PARANEOPLASTIC ANTIGEN-LIKE PROTEIN 5"/>
    <property type="match status" value="1"/>
</dbReference>
<evidence type="ECO:0000313" key="5">
    <source>
        <dbReference type="Proteomes" id="UP000694385"/>
    </source>
</evidence>
<dbReference type="GO" id="GO:0043491">
    <property type="term" value="P:phosphatidylinositol 3-kinase/protein kinase B signal transduction"/>
    <property type="evidence" value="ECO:0007669"/>
    <property type="project" value="Ensembl"/>
</dbReference>
<dbReference type="GeneTree" id="ENSGT01030000234522"/>
<dbReference type="GO" id="GO:0072687">
    <property type="term" value="C:meiotic spindle"/>
    <property type="evidence" value="ECO:0007669"/>
    <property type="project" value="Ensembl"/>
</dbReference>
<dbReference type="OMA" id="QATEIMQ"/>
<evidence type="ECO:0000256" key="1">
    <source>
        <dbReference type="ARBA" id="ARBA00007024"/>
    </source>
</evidence>
<dbReference type="GO" id="GO:0005938">
    <property type="term" value="C:cell cortex"/>
    <property type="evidence" value="ECO:0007669"/>
    <property type="project" value="Ensembl"/>
</dbReference>
<evidence type="ECO:0000259" key="2">
    <source>
        <dbReference type="Pfam" id="PF14893"/>
    </source>
</evidence>
<dbReference type="Pfam" id="PF20846">
    <property type="entry name" value="PNMA_N"/>
    <property type="match status" value="1"/>
</dbReference>
<evidence type="ECO:0000259" key="3">
    <source>
        <dbReference type="Pfam" id="PF20846"/>
    </source>
</evidence>
<feature type="domain" description="Paraneoplastic antigen Ma-like N-terminal" evidence="3">
    <location>
        <begin position="1"/>
        <end position="92"/>
    </location>
</feature>
<reference evidence="4" key="1">
    <citation type="submission" date="2025-08" db="UniProtKB">
        <authorList>
            <consortium name="Ensembl"/>
        </authorList>
    </citation>
    <scope>IDENTIFICATION</scope>
</reference>
<dbReference type="Proteomes" id="UP000694385">
    <property type="component" value="Unassembled WGS sequence"/>
</dbReference>
<feature type="domain" description="Paraneoplastic antigen Ma-like C-terminal" evidence="2">
    <location>
        <begin position="157"/>
        <end position="317"/>
    </location>
</feature>
<keyword evidence="5" id="KW-1185">Reference proteome</keyword>
<organism evidence="4 5">
    <name type="scientific">Jaculus jaculus</name>
    <name type="common">Lesser Egyptian jerboa</name>
    <dbReference type="NCBI Taxonomy" id="51337"/>
    <lineage>
        <taxon>Eukaryota</taxon>
        <taxon>Metazoa</taxon>
        <taxon>Chordata</taxon>
        <taxon>Craniata</taxon>
        <taxon>Vertebrata</taxon>
        <taxon>Euteleostomi</taxon>
        <taxon>Mammalia</taxon>
        <taxon>Eutheria</taxon>
        <taxon>Euarchontoglires</taxon>
        <taxon>Glires</taxon>
        <taxon>Rodentia</taxon>
        <taxon>Myomorpha</taxon>
        <taxon>Dipodoidea</taxon>
        <taxon>Dipodidae</taxon>
        <taxon>Dipodinae</taxon>
        <taxon>Jaculus</taxon>
    </lineage>
</organism>
<dbReference type="InterPro" id="IPR048271">
    <property type="entry name" value="PNMA_N"/>
</dbReference>
<protein>
    <submittedName>
        <fullName evidence="4">Paraneoplastic antigen family 5</fullName>
    </submittedName>
</protein>
<dbReference type="InterPro" id="IPR048270">
    <property type="entry name" value="PNMA_C"/>
</dbReference>
<evidence type="ECO:0000313" key="4">
    <source>
        <dbReference type="Ensembl" id="ENSJJAP00000021876.1"/>
    </source>
</evidence>